<dbReference type="Gene3D" id="3.10.350.10">
    <property type="entry name" value="LysM domain"/>
    <property type="match status" value="2"/>
</dbReference>
<dbReference type="Proteomes" id="UP000215214">
    <property type="component" value="Chromosome TJEJU"/>
</dbReference>
<name>A0A238UA67_9FLAO</name>
<dbReference type="EMBL" id="LT899436">
    <property type="protein sequence ID" value="SNR15886.1"/>
    <property type="molecule type" value="Genomic_DNA"/>
</dbReference>
<dbReference type="InterPro" id="IPR036779">
    <property type="entry name" value="LysM_dom_sf"/>
</dbReference>
<proteinExistence type="predicted"/>
<feature type="domain" description="LysM" evidence="1">
    <location>
        <begin position="68"/>
        <end position="112"/>
    </location>
</feature>
<protein>
    <recommendedName>
        <fullName evidence="1">LysM domain-containing protein</fullName>
    </recommendedName>
</protein>
<accession>A0A238UA67</accession>
<dbReference type="PANTHER" id="PTHR33734:SF22">
    <property type="entry name" value="MEMBRANE-BOUND LYTIC MUREIN TRANSGLYCOSYLASE D"/>
    <property type="match status" value="1"/>
</dbReference>
<dbReference type="SUPFAM" id="SSF54106">
    <property type="entry name" value="LysM domain"/>
    <property type="match status" value="2"/>
</dbReference>
<reference evidence="2 3" key="1">
    <citation type="submission" date="2017-07" db="EMBL/GenBank/DDBJ databases">
        <authorList>
            <person name="Sun Z.S."/>
            <person name="Albrecht U."/>
            <person name="Echele G."/>
            <person name="Lee C.C."/>
        </authorList>
    </citation>
    <scope>NUCLEOTIDE SEQUENCE [LARGE SCALE GENOMIC DNA]</scope>
    <source>
        <strain evidence="3">type strain: KCTC 22618</strain>
    </source>
</reference>
<dbReference type="RefSeq" id="WP_095072012.1">
    <property type="nucleotide sequence ID" value="NZ_LT899436.1"/>
</dbReference>
<dbReference type="InterPro" id="IPR018392">
    <property type="entry name" value="LysM"/>
</dbReference>
<dbReference type="SMART" id="SM00257">
    <property type="entry name" value="LysM"/>
    <property type="match status" value="2"/>
</dbReference>
<keyword evidence="3" id="KW-1185">Reference proteome</keyword>
<evidence type="ECO:0000313" key="3">
    <source>
        <dbReference type="Proteomes" id="UP000215214"/>
    </source>
</evidence>
<evidence type="ECO:0000259" key="1">
    <source>
        <dbReference type="PROSITE" id="PS51782"/>
    </source>
</evidence>
<feature type="domain" description="LysM" evidence="1">
    <location>
        <begin position="140"/>
        <end position="183"/>
    </location>
</feature>
<sequence length="184" mass="21055">MNKIVVLVSLFLSIVSFSQEKKLPEGWDKILLEGKVAYMNLITGDVSTKFPQKKAVKPKKVEEYDPTITHTVKKGETLSTIARKYKMPLAQLYRLNSLVDFDTIEIGDEIVIGYEETPSQKEKLKSKTKELRVDHFDDTNYHVVTSGETLYSISKLYNITVSTLKKKNKLSSNHIFLGQKLRIK</sequence>
<dbReference type="AlphaFoldDB" id="A0A238UA67"/>
<dbReference type="Pfam" id="PF01476">
    <property type="entry name" value="LysM"/>
    <property type="match status" value="2"/>
</dbReference>
<dbReference type="OrthoDB" id="2149800at2"/>
<gene>
    <name evidence="2" type="ORF">TJEJU_2195</name>
</gene>
<evidence type="ECO:0000313" key="2">
    <source>
        <dbReference type="EMBL" id="SNR15886.1"/>
    </source>
</evidence>
<dbReference type="PROSITE" id="PS51782">
    <property type="entry name" value="LYSM"/>
    <property type="match status" value="2"/>
</dbReference>
<dbReference type="CDD" id="cd00118">
    <property type="entry name" value="LysM"/>
    <property type="match status" value="2"/>
</dbReference>
<dbReference type="PANTHER" id="PTHR33734">
    <property type="entry name" value="LYSM DOMAIN-CONTAINING GPI-ANCHORED PROTEIN 2"/>
    <property type="match status" value="1"/>
</dbReference>
<organism evidence="2 3">
    <name type="scientific">Tenacibaculum jejuense</name>
    <dbReference type="NCBI Taxonomy" id="584609"/>
    <lineage>
        <taxon>Bacteria</taxon>
        <taxon>Pseudomonadati</taxon>
        <taxon>Bacteroidota</taxon>
        <taxon>Flavobacteriia</taxon>
        <taxon>Flavobacteriales</taxon>
        <taxon>Flavobacteriaceae</taxon>
        <taxon>Tenacibaculum</taxon>
    </lineage>
</organism>
<dbReference type="KEGG" id="tje:TJEJU_2195"/>